<dbReference type="SUPFAM" id="SSF56112">
    <property type="entry name" value="Protein kinase-like (PK-like)"/>
    <property type="match status" value="1"/>
</dbReference>
<dbReference type="GO" id="GO:0031037">
    <property type="term" value="P:myosin II filament disassembly"/>
    <property type="evidence" value="ECO:0007669"/>
    <property type="project" value="TreeGrafter"/>
</dbReference>
<keyword evidence="4" id="KW-0418">Kinase</keyword>
<evidence type="ECO:0000256" key="5">
    <source>
        <dbReference type="ARBA" id="ARBA00022840"/>
    </source>
</evidence>
<dbReference type="PANTHER" id="PTHR45992:SF2">
    <property type="entry name" value="EUKARYOTIC ELONGATION FACTOR 2 KINASE"/>
    <property type="match status" value="1"/>
</dbReference>
<dbReference type="HOGENOM" id="CLU_1084084_0_0_1"/>
<accession>T1IL46</accession>
<dbReference type="Pfam" id="PF02816">
    <property type="entry name" value="Alpha_kinase"/>
    <property type="match status" value="1"/>
</dbReference>
<keyword evidence="5" id="KW-0067">ATP-binding</keyword>
<dbReference type="InterPro" id="IPR051852">
    <property type="entry name" value="Alpha-type_PK"/>
</dbReference>
<dbReference type="AlphaFoldDB" id="T1IL46"/>
<evidence type="ECO:0000256" key="1">
    <source>
        <dbReference type="ARBA" id="ARBA00022527"/>
    </source>
</evidence>
<name>T1IL46_STRMM</name>
<dbReference type="GO" id="GO:0004674">
    <property type="term" value="F:protein serine/threonine kinase activity"/>
    <property type="evidence" value="ECO:0007669"/>
    <property type="project" value="UniProtKB-KW"/>
</dbReference>
<evidence type="ECO:0000259" key="6">
    <source>
        <dbReference type="PROSITE" id="PS51158"/>
    </source>
</evidence>
<evidence type="ECO:0000256" key="3">
    <source>
        <dbReference type="ARBA" id="ARBA00022741"/>
    </source>
</evidence>
<dbReference type="PhylomeDB" id="T1IL46"/>
<feature type="domain" description="Alpha-type protein kinase" evidence="6">
    <location>
        <begin position="25"/>
        <end position="257"/>
    </location>
</feature>
<proteinExistence type="predicted"/>
<dbReference type="PANTHER" id="PTHR45992">
    <property type="entry name" value="EUKARYOTIC ELONGATION FACTOR 2 KINASE-RELATED"/>
    <property type="match status" value="1"/>
</dbReference>
<dbReference type="Proteomes" id="UP000014500">
    <property type="component" value="Unassembled WGS sequence"/>
</dbReference>
<dbReference type="EMBL" id="JH430724">
    <property type="status" value="NOT_ANNOTATED_CDS"/>
    <property type="molecule type" value="Genomic_DNA"/>
</dbReference>
<protein>
    <recommendedName>
        <fullName evidence="6">Alpha-type protein kinase domain-containing protein</fullName>
    </recommendedName>
</protein>
<evidence type="ECO:0000313" key="7">
    <source>
        <dbReference type="EnsemblMetazoa" id="SMAR001665-PA"/>
    </source>
</evidence>
<dbReference type="CDD" id="cd04515">
    <property type="entry name" value="Alpha_kinase"/>
    <property type="match status" value="1"/>
</dbReference>
<keyword evidence="3" id="KW-0547">Nucleotide-binding</keyword>
<dbReference type="EnsemblMetazoa" id="SMAR001665-RA">
    <property type="protein sequence ID" value="SMAR001665-PA"/>
    <property type="gene ID" value="SMAR001665"/>
</dbReference>
<evidence type="ECO:0000256" key="4">
    <source>
        <dbReference type="ARBA" id="ARBA00022777"/>
    </source>
</evidence>
<keyword evidence="1" id="KW-0723">Serine/threonine-protein kinase</keyword>
<reference evidence="8" key="1">
    <citation type="submission" date="2011-05" db="EMBL/GenBank/DDBJ databases">
        <authorList>
            <person name="Richards S.R."/>
            <person name="Qu J."/>
            <person name="Jiang H."/>
            <person name="Jhangiani S.N."/>
            <person name="Agravi P."/>
            <person name="Goodspeed R."/>
            <person name="Gross S."/>
            <person name="Mandapat C."/>
            <person name="Jackson L."/>
            <person name="Mathew T."/>
            <person name="Pu L."/>
            <person name="Thornton R."/>
            <person name="Saada N."/>
            <person name="Wilczek-Boney K.B."/>
            <person name="Lee S."/>
            <person name="Kovar C."/>
            <person name="Wu Y."/>
            <person name="Scherer S.E."/>
            <person name="Worley K.C."/>
            <person name="Muzny D.M."/>
            <person name="Gibbs R."/>
        </authorList>
    </citation>
    <scope>NUCLEOTIDE SEQUENCE</scope>
    <source>
        <strain evidence="8">Brora</strain>
    </source>
</reference>
<evidence type="ECO:0000313" key="8">
    <source>
        <dbReference type="Proteomes" id="UP000014500"/>
    </source>
</evidence>
<dbReference type="STRING" id="126957.T1IL46"/>
<keyword evidence="8" id="KW-1185">Reference proteome</keyword>
<dbReference type="PROSITE" id="PS51158">
    <property type="entry name" value="ALPHA_KINASE"/>
    <property type="match status" value="1"/>
</dbReference>
<reference evidence="7" key="2">
    <citation type="submission" date="2015-02" db="UniProtKB">
        <authorList>
            <consortium name="EnsemblMetazoa"/>
        </authorList>
    </citation>
    <scope>IDENTIFICATION</scope>
</reference>
<dbReference type="InterPro" id="IPR004166">
    <property type="entry name" value="a-kinase_dom"/>
</dbReference>
<sequence length="257" mass="29357">SRNALHEAAKLVTSFSKVETAKVFRLVREQKKWVWQTGFEIKCLKGKRIGSGSFRDCFEIAISDFGRLPNGRYVIKTWNDKAAETLQNDFEIPKKHEDVLQELSRRAVQCQNVACGLATEFKNAVNDKKEFGTFLRAYIIEYDNTNCTLEERIDGVYTKYINNNMILLNAQSEYGPKCSALAHFSYNFSERKLILSDLQGSEEVLTDPEIASFYRYDTDNKGSLLYGIGNYGNESLDNFKVEHECSKYCMLAGLVPL</sequence>
<dbReference type="SMART" id="SM00811">
    <property type="entry name" value="Alpha_kinase"/>
    <property type="match status" value="1"/>
</dbReference>
<dbReference type="eggNOG" id="KOG3614">
    <property type="taxonomic scope" value="Eukaryota"/>
</dbReference>
<dbReference type="InterPro" id="IPR011009">
    <property type="entry name" value="Kinase-like_dom_sf"/>
</dbReference>
<dbReference type="Gene3D" id="3.20.200.10">
    <property type="entry name" value="MHCK/EF2 kinase"/>
    <property type="match status" value="1"/>
</dbReference>
<organism evidence="7 8">
    <name type="scientific">Strigamia maritima</name>
    <name type="common">European centipede</name>
    <name type="synonym">Geophilus maritimus</name>
    <dbReference type="NCBI Taxonomy" id="126957"/>
    <lineage>
        <taxon>Eukaryota</taxon>
        <taxon>Metazoa</taxon>
        <taxon>Ecdysozoa</taxon>
        <taxon>Arthropoda</taxon>
        <taxon>Myriapoda</taxon>
        <taxon>Chilopoda</taxon>
        <taxon>Pleurostigmophora</taxon>
        <taxon>Geophilomorpha</taxon>
        <taxon>Linotaeniidae</taxon>
        <taxon>Strigamia</taxon>
    </lineage>
</organism>
<dbReference type="GO" id="GO:1903013">
    <property type="term" value="P:response to differentiation-inducing factor 1"/>
    <property type="evidence" value="ECO:0007669"/>
    <property type="project" value="TreeGrafter"/>
</dbReference>
<keyword evidence="2" id="KW-0808">Transferase</keyword>
<dbReference type="GO" id="GO:0005524">
    <property type="term" value="F:ATP binding"/>
    <property type="evidence" value="ECO:0007669"/>
    <property type="project" value="UniProtKB-KW"/>
</dbReference>
<evidence type="ECO:0000256" key="2">
    <source>
        <dbReference type="ARBA" id="ARBA00022679"/>
    </source>
</evidence>